<proteinExistence type="predicted"/>
<evidence type="ECO:0000313" key="2">
    <source>
        <dbReference type="Proteomes" id="UP001057402"/>
    </source>
</evidence>
<protein>
    <submittedName>
        <fullName evidence="1">Uncharacterized protein</fullName>
    </submittedName>
</protein>
<evidence type="ECO:0000313" key="1">
    <source>
        <dbReference type="EMBL" id="KAI4377851.1"/>
    </source>
</evidence>
<sequence length="109" mass="11928">MPSNPTSYLTISSNDHPPTPLDPPRTTPPENNPRCHRPQLRLLLVWSMTVSFSFANLRLVVVGCCEGEPDAVPDTTWIAVTAADAVTRGQTREPLVEVEEVGDEGSYLV</sequence>
<keyword evidence="2" id="KW-1185">Reference proteome</keyword>
<gene>
    <name evidence="1" type="ORF">MLD38_015418</name>
</gene>
<reference evidence="2" key="1">
    <citation type="journal article" date="2023" name="Front. Plant Sci.">
        <title>Chromosomal-level genome assembly of Melastoma candidum provides insights into trichome evolution.</title>
        <authorList>
            <person name="Zhong Y."/>
            <person name="Wu W."/>
            <person name="Sun C."/>
            <person name="Zou P."/>
            <person name="Liu Y."/>
            <person name="Dai S."/>
            <person name="Zhou R."/>
        </authorList>
    </citation>
    <scope>NUCLEOTIDE SEQUENCE [LARGE SCALE GENOMIC DNA]</scope>
</reference>
<accession>A0ACB9RFB8</accession>
<name>A0ACB9RFB8_9MYRT</name>
<dbReference type="Proteomes" id="UP001057402">
    <property type="component" value="Chromosome 4"/>
</dbReference>
<organism evidence="1 2">
    <name type="scientific">Melastoma candidum</name>
    <dbReference type="NCBI Taxonomy" id="119954"/>
    <lineage>
        <taxon>Eukaryota</taxon>
        <taxon>Viridiplantae</taxon>
        <taxon>Streptophyta</taxon>
        <taxon>Embryophyta</taxon>
        <taxon>Tracheophyta</taxon>
        <taxon>Spermatophyta</taxon>
        <taxon>Magnoliopsida</taxon>
        <taxon>eudicotyledons</taxon>
        <taxon>Gunneridae</taxon>
        <taxon>Pentapetalae</taxon>
        <taxon>rosids</taxon>
        <taxon>malvids</taxon>
        <taxon>Myrtales</taxon>
        <taxon>Melastomataceae</taxon>
        <taxon>Melastomatoideae</taxon>
        <taxon>Melastomateae</taxon>
        <taxon>Melastoma</taxon>
    </lineage>
</organism>
<dbReference type="EMBL" id="CM042883">
    <property type="protein sequence ID" value="KAI4377851.1"/>
    <property type="molecule type" value="Genomic_DNA"/>
</dbReference>
<comment type="caution">
    <text evidence="1">The sequence shown here is derived from an EMBL/GenBank/DDBJ whole genome shotgun (WGS) entry which is preliminary data.</text>
</comment>